<dbReference type="AlphaFoldDB" id="A0AAD7MC69"/>
<evidence type="ECO:0000313" key="3">
    <source>
        <dbReference type="EMBL" id="KAJ7710419.1"/>
    </source>
</evidence>
<proteinExistence type="predicted"/>
<evidence type="ECO:0000256" key="1">
    <source>
        <dbReference type="SAM" id="MobiDB-lite"/>
    </source>
</evidence>
<feature type="compositionally biased region" description="Polar residues" evidence="1">
    <location>
        <begin position="316"/>
        <end position="331"/>
    </location>
</feature>
<feature type="signal peptide" evidence="2">
    <location>
        <begin position="1"/>
        <end position="23"/>
    </location>
</feature>
<dbReference type="CDD" id="cd00657">
    <property type="entry name" value="Ferritin_like"/>
    <property type="match status" value="1"/>
</dbReference>
<accession>A0AAD7MC69</accession>
<evidence type="ECO:0000256" key="2">
    <source>
        <dbReference type="SAM" id="SignalP"/>
    </source>
</evidence>
<dbReference type="Pfam" id="PF13668">
    <property type="entry name" value="Ferritin_2"/>
    <property type="match status" value="1"/>
</dbReference>
<comment type="caution">
    <text evidence="3">The sequence shown here is derived from an EMBL/GenBank/DDBJ whole genome shotgun (WGS) entry which is preliminary data.</text>
</comment>
<organism evidence="3 4">
    <name type="scientific">Mycena rosella</name>
    <name type="common">Pink bonnet</name>
    <name type="synonym">Agaricus rosellus</name>
    <dbReference type="NCBI Taxonomy" id="1033263"/>
    <lineage>
        <taxon>Eukaryota</taxon>
        <taxon>Fungi</taxon>
        <taxon>Dikarya</taxon>
        <taxon>Basidiomycota</taxon>
        <taxon>Agaricomycotina</taxon>
        <taxon>Agaricomycetes</taxon>
        <taxon>Agaricomycetidae</taxon>
        <taxon>Agaricales</taxon>
        <taxon>Marasmiineae</taxon>
        <taxon>Mycenaceae</taxon>
        <taxon>Mycena</taxon>
    </lineage>
</organism>
<feature type="chain" id="PRO_5042060658" evidence="2">
    <location>
        <begin position="24"/>
        <end position="447"/>
    </location>
</feature>
<keyword evidence="4" id="KW-1185">Reference proteome</keyword>
<sequence length="447" mass="45073">MRYSSSVFATAATLAAAPLLASARPIQNRAAASANVALVFQFANVLEQLETTFYQQGIAKFQAADFQAAGFSSATIPTQILTTIQGDEAAHDTFIQQALTANGVTPLTCTFNFDSGLTDVATMAATARVVEYVGVAAYSGAANLLDVPNFLDAAASILTVEARHQSLLNILSGTGSAIPSPFDVGYTPQEVLSIAGGFITGPCDLGLNATNPLAVTNTGAISPGDLLTVSATGVSGTDNLFCNIIVGGANASVNLPLAQCNVPAGTNGPVSLWITSDANPIPNDVVARATIPTIAGPAIFFVDSQPDALSQLVRSTGVSTTNGTSATDNNSAPPTAPPTTAPQSIAALAALQTSKKTVTEQCAADSECQQGCCGFSSGKCAGPDVAQSNGSGGCGQGNTSPNCDVATLLGFSDCVAGVVQGNLQDPDVQQAAAFAAQLDNLPFTPSK</sequence>
<feature type="region of interest" description="Disordered" evidence="1">
    <location>
        <begin position="316"/>
        <end position="340"/>
    </location>
</feature>
<reference evidence="3" key="1">
    <citation type="submission" date="2023-03" db="EMBL/GenBank/DDBJ databases">
        <title>Massive genome expansion in bonnet fungi (Mycena s.s.) driven by repeated elements and novel gene families across ecological guilds.</title>
        <authorList>
            <consortium name="Lawrence Berkeley National Laboratory"/>
            <person name="Harder C.B."/>
            <person name="Miyauchi S."/>
            <person name="Viragh M."/>
            <person name="Kuo A."/>
            <person name="Thoen E."/>
            <person name="Andreopoulos B."/>
            <person name="Lu D."/>
            <person name="Skrede I."/>
            <person name="Drula E."/>
            <person name="Henrissat B."/>
            <person name="Morin E."/>
            <person name="Kohler A."/>
            <person name="Barry K."/>
            <person name="LaButti K."/>
            <person name="Morin E."/>
            <person name="Salamov A."/>
            <person name="Lipzen A."/>
            <person name="Mereny Z."/>
            <person name="Hegedus B."/>
            <person name="Baldrian P."/>
            <person name="Stursova M."/>
            <person name="Weitz H."/>
            <person name="Taylor A."/>
            <person name="Grigoriev I.V."/>
            <person name="Nagy L.G."/>
            <person name="Martin F."/>
            <person name="Kauserud H."/>
        </authorList>
    </citation>
    <scope>NUCLEOTIDE SEQUENCE</scope>
    <source>
        <strain evidence="3">CBHHK067</strain>
    </source>
</reference>
<dbReference type="Proteomes" id="UP001221757">
    <property type="component" value="Unassembled WGS sequence"/>
</dbReference>
<protein>
    <submittedName>
        <fullName evidence="3">Ferritin-like domain-containing protein</fullName>
    </submittedName>
</protein>
<keyword evidence="2" id="KW-0732">Signal</keyword>
<name>A0AAD7MC69_MYCRO</name>
<evidence type="ECO:0000313" key="4">
    <source>
        <dbReference type="Proteomes" id="UP001221757"/>
    </source>
</evidence>
<dbReference type="InterPro" id="IPR009078">
    <property type="entry name" value="Ferritin-like_SF"/>
</dbReference>
<dbReference type="SUPFAM" id="SSF47240">
    <property type="entry name" value="Ferritin-like"/>
    <property type="match status" value="1"/>
</dbReference>
<dbReference type="EMBL" id="JARKIE010000001">
    <property type="protein sequence ID" value="KAJ7710419.1"/>
    <property type="molecule type" value="Genomic_DNA"/>
</dbReference>
<gene>
    <name evidence="3" type="ORF">B0H17DRAFT_1026986</name>
</gene>